<evidence type="ECO:0000256" key="6">
    <source>
        <dbReference type="PIRSR" id="PIRSR001430-2"/>
    </source>
</evidence>
<feature type="domain" description="Pseudouridine synthase I TruA alpha/beta" evidence="8">
    <location>
        <begin position="13"/>
        <end position="108"/>
    </location>
</feature>
<comment type="function">
    <text evidence="4">Formation of pseudouridine at positions 38, 39 and 40 in the anticodon stem and loop of transfer RNAs.</text>
</comment>
<dbReference type="GO" id="GO:0003723">
    <property type="term" value="F:RNA binding"/>
    <property type="evidence" value="ECO:0007669"/>
    <property type="project" value="InterPro"/>
</dbReference>
<evidence type="ECO:0000256" key="4">
    <source>
        <dbReference type="HAMAP-Rule" id="MF_00171"/>
    </source>
</evidence>
<proteinExistence type="inferred from homology"/>
<name>A0A4Y8PCE3_9BACT</name>
<dbReference type="EMBL" id="LXQC01000136">
    <property type="protein sequence ID" value="TFE68903.1"/>
    <property type="molecule type" value="Genomic_DNA"/>
</dbReference>
<keyword evidence="10" id="KW-1185">Reference proteome</keyword>
<dbReference type="InterPro" id="IPR020097">
    <property type="entry name" value="PsdUridine_synth_TruA_a/b_dom"/>
</dbReference>
<keyword evidence="3 4" id="KW-0413">Isomerase</keyword>
<evidence type="ECO:0000256" key="1">
    <source>
        <dbReference type="ARBA" id="ARBA00009375"/>
    </source>
</evidence>
<protein>
    <recommendedName>
        <fullName evidence="4">tRNA pseudouridine synthase A</fullName>
        <ecNumber evidence="4">5.4.99.12</ecNumber>
    </recommendedName>
    <alternativeName>
        <fullName evidence="4">tRNA pseudouridine(38-40) synthase</fullName>
    </alternativeName>
    <alternativeName>
        <fullName evidence="4">tRNA pseudouridylate synthase I</fullName>
    </alternativeName>
    <alternativeName>
        <fullName evidence="4">tRNA-uridine isomerase I</fullName>
    </alternativeName>
</protein>
<dbReference type="AlphaFoldDB" id="A0A4Y8PCE3"/>
<dbReference type="InterPro" id="IPR001406">
    <property type="entry name" value="PsdUridine_synth_TruA"/>
</dbReference>
<dbReference type="PIRSF" id="PIRSF001430">
    <property type="entry name" value="tRNA_psdUrid_synth"/>
    <property type="match status" value="1"/>
</dbReference>
<reference evidence="9 10" key="1">
    <citation type="submission" date="2016-05" db="EMBL/GenBank/DDBJ databases">
        <title>Diversity and Homogeneity among Thermoacidophilic Verrucomicrobia Methanotrophs Linked with Geographical Origin.</title>
        <authorList>
            <person name="Erikstad H.-A."/>
            <person name="Smestad N.B."/>
            <person name="Ceballos R.M."/>
            <person name="Birkeland N.-K."/>
        </authorList>
    </citation>
    <scope>NUCLEOTIDE SEQUENCE [LARGE SCALE GENOMIC DNA]</scope>
    <source>
        <strain evidence="9 10">Phi</strain>
    </source>
</reference>
<keyword evidence="2 4" id="KW-0819">tRNA processing</keyword>
<dbReference type="Pfam" id="PF01416">
    <property type="entry name" value="PseudoU_synth_1"/>
    <property type="match status" value="2"/>
</dbReference>
<dbReference type="HAMAP" id="MF_00171">
    <property type="entry name" value="TruA"/>
    <property type="match status" value="1"/>
</dbReference>
<dbReference type="GO" id="GO:0031119">
    <property type="term" value="P:tRNA pseudouridine synthesis"/>
    <property type="evidence" value="ECO:0007669"/>
    <property type="project" value="UniProtKB-UniRule"/>
</dbReference>
<comment type="subunit">
    <text evidence="4">Homodimer.</text>
</comment>
<dbReference type="EC" id="5.4.99.12" evidence="4"/>
<organism evidence="9 10">
    <name type="scientific">Methylacidiphilum caldifontis</name>
    <dbReference type="NCBI Taxonomy" id="2795386"/>
    <lineage>
        <taxon>Bacteria</taxon>
        <taxon>Pseudomonadati</taxon>
        <taxon>Verrucomicrobiota</taxon>
        <taxon>Methylacidiphilae</taxon>
        <taxon>Methylacidiphilales</taxon>
        <taxon>Methylacidiphilaceae</taxon>
        <taxon>Methylacidiphilum (ex Ratnadevi et al. 2023)</taxon>
    </lineage>
</organism>
<dbReference type="GO" id="GO:0160147">
    <property type="term" value="F:tRNA pseudouridine(38-40) synthase activity"/>
    <property type="evidence" value="ECO:0007669"/>
    <property type="project" value="UniProtKB-EC"/>
</dbReference>
<evidence type="ECO:0000256" key="3">
    <source>
        <dbReference type="ARBA" id="ARBA00023235"/>
    </source>
</evidence>
<evidence type="ECO:0000256" key="5">
    <source>
        <dbReference type="PIRSR" id="PIRSR001430-1"/>
    </source>
</evidence>
<dbReference type="CDD" id="cd02570">
    <property type="entry name" value="PseudoU_synth_EcTruA"/>
    <property type="match status" value="1"/>
</dbReference>
<evidence type="ECO:0000256" key="2">
    <source>
        <dbReference type="ARBA" id="ARBA00022694"/>
    </source>
</evidence>
<comment type="caution">
    <text evidence="4">Lacks conserved residue(s) required for the propagation of feature annotation.</text>
</comment>
<accession>A0A4Y8PCE3</accession>
<dbReference type="Proteomes" id="UP000297713">
    <property type="component" value="Unassembled WGS sequence"/>
</dbReference>
<feature type="active site" description="Nucleophile" evidence="4 5">
    <location>
        <position position="56"/>
    </location>
</feature>
<dbReference type="FunFam" id="3.30.70.580:FF:000001">
    <property type="entry name" value="tRNA pseudouridine synthase A"/>
    <property type="match status" value="1"/>
</dbReference>
<evidence type="ECO:0000256" key="7">
    <source>
        <dbReference type="RuleBase" id="RU003792"/>
    </source>
</evidence>
<dbReference type="InterPro" id="IPR020095">
    <property type="entry name" value="PsdUridine_synth_TruA_C"/>
</dbReference>
<dbReference type="InterPro" id="IPR020103">
    <property type="entry name" value="PsdUridine_synth_cat_dom_sf"/>
</dbReference>
<dbReference type="InterPro" id="IPR020094">
    <property type="entry name" value="TruA/RsuA/RluB/E/F_N"/>
</dbReference>
<dbReference type="OrthoDB" id="9811823at2"/>
<gene>
    <name evidence="4" type="primary">truA</name>
    <name evidence="9" type="ORF">A7Q10_07335</name>
</gene>
<dbReference type="Gene3D" id="3.30.70.580">
    <property type="entry name" value="Pseudouridine synthase I, catalytic domain, N-terminal subdomain"/>
    <property type="match status" value="1"/>
</dbReference>
<evidence type="ECO:0000313" key="10">
    <source>
        <dbReference type="Proteomes" id="UP000297713"/>
    </source>
</evidence>
<dbReference type="RefSeq" id="WP_134439851.1">
    <property type="nucleotide sequence ID" value="NZ_LXQC01000136.1"/>
</dbReference>
<comment type="catalytic activity">
    <reaction evidence="4 7">
        <text>uridine(38/39/40) in tRNA = pseudouridine(38/39/40) in tRNA</text>
        <dbReference type="Rhea" id="RHEA:22376"/>
        <dbReference type="Rhea" id="RHEA-COMP:10085"/>
        <dbReference type="Rhea" id="RHEA-COMP:10087"/>
        <dbReference type="ChEBI" id="CHEBI:65314"/>
        <dbReference type="ChEBI" id="CHEBI:65315"/>
        <dbReference type="EC" id="5.4.99.12"/>
    </reaction>
</comment>
<sequence>MNLALVGYKLTLSYCGSGFHGWQRQGKLPTVQLYLEEAVAKIWGEKISIEGAGRTDAGVHALGQVASFVAHRKLDAEVLKRALNYHLVETIRIWDVRIVSQEFSARFDAMAKTYQYMIWNNPVMDPFYIWRAWHIPRPLDIKAMNEAAQLFVGKHNFLAFVTSPGMPIKNPIRTVFQCSFNQQQNLLLFTIKADGFLYRMVRNIVGALVKVGLGRLSLEQLKFIFESQKRTLAPASAPPWGLYLLSVDYPQDKES</sequence>
<dbReference type="SUPFAM" id="SSF55120">
    <property type="entry name" value="Pseudouridine synthase"/>
    <property type="match status" value="1"/>
</dbReference>
<dbReference type="PANTHER" id="PTHR11142:SF0">
    <property type="entry name" value="TRNA PSEUDOURIDINE SYNTHASE-LIKE 1"/>
    <property type="match status" value="1"/>
</dbReference>
<feature type="binding site" evidence="4 6">
    <location>
        <position position="114"/>
    </location>
    <ligand>
        <name>substrate</name>
    </ligand>
</feature>
<feature type="domain" description="Pseudouridine synthase I TruA alpha/beta" evidence="8">
    <location>
        <begin position="147"/>
        <end position="250"/>
    </location>
</feature>
<evidence type="ECO:0000313" key="9">
    <source>
        <dbReference type="EMBL" id="TFE68903.1"/>
    </source>
</evidence>
<evidence type="ECO:0000259" key="8">
    <source>
        <dbReference type="Pfam" id="PF01416"/>
    </source>
</evidence>
<dbReference type="NCBIfam" id="TIGR00071">
    <property type="entry name" value="hisT_truA"/>
    <property type="match status" value="1"/>
</dbReference>
<dbReference type="PANTHER" id="PTHR11142">
    <property type="entry name" value="PSEUDOURIDYLATE SYNTHASE"/>
    <property type="match status" value="1"/>
</dbReference>
<comment type="similarity">
    <text evidence="1 4 7">Belongs to the tRNA pseudouridine synthase TruA family.</text>
</comment>
<comment type="caution">
    <text evidence="9">The sequence shown here is derived from an EMBL/GenBank/DDBJ whole genome shotgun (WGS) entry which is preliminary data.</text>
</comment>
<dbReference type="Gene3D" id="3.30.70.660">
    <property type="entry name" value="Pseudouridine synthase I, catalytic domain, C-terminal subdomain"/>
    <property type="match status" value="1"/>
</dbReference>